<reference evidence="1" key="1">
    <citation type="submission" date="2020-05" db="EMBL/GenBank/DDBJ databases">
        <title>Large-scale comparative analyses of tick genomes elucidate their genetic diversity and vector capacities.</title>
        <authorList>
            <person name="Jia N."/>
            <person name="Wang J."/>
            <person name="Shi W."/>
            <person name="Du L."/>
            <person name="Sun Y."/>
            <person name="Zhan W."/>
            <person name="Jiang J."/>
            <person name="Wang Q."/>
            <person name="Zhang B."/>
            <person name="Ji P."/>
            <person name="Sakyi L.B."/>
            <person name="Cui X."/>
            <person name="Yuan T."/>
            <person name="Jiang B."/>
            <person name="Yang W."/>
            <person name="Lam T.T.-Y."/>
            <person name="Chang Q."/>
            <person name="Ding S."/>
            <person name="Wang X."/>
            <person name="Zhu J."/>
            <person name="Ruan X."/>
            <person name="Zhao L."/>
            <person name="Wei J."/>
            <person name="Que T."/>
            <person name="Du C."/>
            <person name="Cheng J."/>
            <person name="Dai P."/>
            <person name="Han X."/>
            <person name="Huang E."/>
            <person name="Gao Y."/>
            <person name="Liu J."/>
            <person name="Shao H."/>
            <person name="Ye R."/>
            <person name="Li L."/>
            <person name="Wei W."/>
            <person name="Wang X."/>
            <person name="Wang C."/>
            <person name="Yang T."/>
            <person name="Huo Q."/>
            <person name="Li W."/>
            <person name="Guo W."/>
            <person name="Chen H."/>
            <person name="Zhou L."/>
            <person name="Ni X."/>
            <person name="Tian J."/>
            <person name="Zhou Y."/>
            <person name="Sheng Y."/>
            <person name="Liu T."/>
            <person name="Pan Y."/>
            <person name="Xia L."/>
            <person name="Li J."/>
            <person name="Zhao F."/>
            <person name="Cao W."/>
        </authorList>
    </citation>
    <scope>NUCLEOTIDE SEQUENCE</scope>
    <source>
        <strain evidence="1">Hyas-2018</strain>
    </source>
</reference>
<proteinExistence type="predicted"/>
<sequence length="115" mass="13128">MIVLWINEENYLQARDSDLPKKRSRKRKKKMQEDEAEAEESSSVAVEPLTIRLLVEGLVVLGRVQQVQEFGLRVSLPGAITGRVSLTNISQPYSLLLRQFAQEAQDQTTVRIFIM</sequence>
<keyword evidence="2" id="KW-1185">Reference proteome</keyword>
<evidence type="ECO:0000313" key="2">
    <source>
        <dbReference type="Proteomes" id="UP000821845"/>
    </source>
</evidence>
<evidence type="ECO:0000313" key="1">
    <source>
        <dbReference type="EMBL" id="KAH6947997.1"/>
    </source>
</evidence>
<accession>A0ACB7TNT4</accession>
<name>A0ACB7TNT4_HYAAI</name>
<dbReference type="EMBL" id="CM023481">
    <property type="protein sequence ID" value="KAH6947997.1"/>
    <property type="molecule type" value="Genomic_DNA"/>
</dbReference>
<organism evidence="1 2">
    <name type="scientific">Hyalomma asiaticum</name>
    <name type="common">Tick</name>
    <dbReference type="NCBI Taxonomy" id="266040"/>
    <lineage>
        <taxon>Eukaryota</taxon>
        <taxon>Metazoa</taxon>
        <taxon>Ecdysozoa</taxon>
        <taxon>Arthropoda</taxon>
        <taxon>Chelicerata</taxon>
        <taxon>Arachnida</taxon>
        <taxon>Acari</taxon>
        <taxon>Parasitiformes</taxon>
        <taxon>Ixodida</taxon>
        <taxon>Ixodoidea</taxon>
        <taxon>Ixodidae</taxon>
        <taxon>Hyalomminae</taxon>
        <taxon>Hyalomma</taxon>
    </lineage>
</organism>
<protein>
    <submittedName>
        <fullName evidence="1">Uncharacterized protein</fullName>
    </submittedName>
</protein>
<gene>
    <name evidence="1" type="ORF">HPB50_022431</name>
</gene>
<comment type="caution">
    <text evidence="1">The sequence shown here is derived from an EMBL/GenBank/DDBJ whole genome shotgun (WGS) entry which is preliminary data.</text>
</comment>
<dbReference type="Proteomes" id="UP000821845">
    <property type="component" value="Chromosome 1"/>
</dbReference>